<dbReference type="KEGG" id="rjg:CCGE525_24185"/>
<geneLocation type="plasmid" evidence="3">
    <name>prccge525c</name>
</geneLocation>
<keyword evidence="1" id="KW-0472">Membrane</keyword>
<keyword evidence="1" id="KW-1133">Transmembrane helix</keyword>
<organism evidence="2 3">
    <name type="scientific">Rhizobium jaguaris</name>
    <dbReference type="NCBI Taxonomy" id="1312183"/>
    <lineage>
        <taxon>Bacteria</taxon>
        <taxon>Pseudomonadati</taxon>
        <taxon>Pseudomonadota</taxon>
        <taxon>Alphaproteobacteria</taxon>
        <taxon>Hyphomicrobiales</taxon>
        <taxon>Rhizobiaceae</taxon>
        <taxon>Rhizobium/Agrobacterium group</taxon>
        <taxon>Rhizobium</taxon>
    </lineage>
</organism>
<evidence type="ECO:0000313" key="2">
    <source>
        <dbReference type="EMBL" id="AYG61962.1"/>
    </source>
</evidence>
<feature type="transmembrane region" description="Helical" evidence="1">
    <location>
        <begin position="62"/>
        <end position="80"/>
    </location>
</feature>
<keyword evidence="3" id="KW-1185">Reference proteome</keyword>
<feature type="transmembrane region" description="Helical" evidence="1">
    <location>
        <begin position="35"/>
        <end position="55"/>
    </location>
</feature>
<dbReference type="AlphaFoldDB" id="A0A387G1S4"/>
<sequence>MLYIFPSLLLSFSLGLSWNRFLLTFTNRIELLQNQTPVTAVAAAISLSAFALSIADKGPWQGGTIILLGLALAAMIKGLFHPTPVVALSAVSLVVYLYFRVLSL</sequence>
<keyword evidence="1" id="KW-0812">Transmembrane</keyword>
<dbReference type="RefSeq" id="WP_120706899.1">
    <property type="nucleotide sequence ID" value="NZ_CP032695.1"/>
</dbReference>
<accession>A0A387G1S4</accession>
<evidence type="ECO:0000256" key="1">
    <source>
        <dbReference type="SAM" id="Phobius"/>
    </source>
</evidence>
<evidence type="ECO:0000313" key="3">
    <source>
        <dbReference type="Proteomes" id="UP000282195"/>
    </source>
</evidence>
<reference evidence="2 3" key="1">
    <citation type="submission" date="2018-10" db="EMBL/GenBank/DDBJ databases">
        <title>Rhizobium etli, R. leguminosarum and a new Rhizobium genospecies from Phaseolus dumosus.</title>
        <authorList>
            <person name="Ramirez-Puebla S.T."/>
            <person name="Rogel-Hernandez M.A."/>
            <person name="Guerrero G."/>
            <person name="Ormeno-Orrillo E."/>
            <person name="Martinez-Romero J.C."/>
            <person name="Negrete-Yankelevich S."/>
            <person name="Martinez-Romero E."/>
        </authorList>
    </citation>
    <scope>NUCLEOTIDE SEQUENCE [LARGE SCALE GENOMIC DNA]</scope>
    <source>
        <strain evidence="2 3">CCGE525</strain>
        <plasmid evidence="3">prccge525c</plasmid>
    </source>
</reference>
<gene>
    <name evidence="2" type="ORF">CCGE525_24185</name>
</gene>
<dbReference type="EMBL" id="CP032695">
    <property type="protein sequence ID" value="AYG61962.1"/>
    <property type="molecule type" value="Genomic_DNA"/>
</dbReference>
<proteinExistence type="predicted"/>
<dbReference type="Proteomes" id="UP000282195">
    <property type="component" value="Plasmid pRCCGE525c"/>
</dbReference>
<name>A0A387G1S4_9HYPH</name>
<protein>
    <submittedName>
        <fullName evidence="2">Uncharacterized protein</fullName>
    </submittedName>
</protein>
<keyword evidence="2" id="KW-0614">Plasmid</keyword>